<proteinExistence type="predicted"/>
<protein>
    <submittedName>
        <fullName evidence="1">Uncharacterized protein</fullName>
    </submittedName>
</protein>
<organism evidence="1">
    <name type="scientific">bioreactor metagenome</name>
    <dbReference type="NCBI Taxonomy" id="1076179"/>
    <lineage>
        <taxon>unclassified sequences</taxon>
        <taxon>metagenomes</taxon>
        <taxon>ecological metagenomes</taxon>
    </lineage>
</organism>
<reference evidence="1" key="1">
    <citation type="submission" date="2019-08" db="EMBL/GenBank/DDBJ databases">
        <authorList>
            <person name="Kucharzyk K."/>
            <person name="Murdoch R.W."/>
            <person name="Higgins S."/>
            <person name="Loffler F."/>
        </authorList>
    </citation>
    <scope>NUCLEOTIDE SEQUENCE</scope>
</reference>
<accession>A0A645BEM3</accession>
<dbReference type="EMBL" id="VSSQ01019604">
    <property type="protein sequence ID" value="MPM63787.1"/>
    <property type="molecule type" value="Genomic_DNA"/>
</dbReference>
<dbReference type="AlphaFoldDB" id="A0A645BEM3"/>
<sequence>MTGRITTCDHRVFDLPALLTWDVCYTGTVPCDSFAVTCLYTAEMEPVLRQAAGFTLMDGETALLRGIVDEYELRQTGEGLSALVAGRGYAARLLDNEARAAAYQGATLEEIIRNHVTPYGIPCDKTASLSSGGEMYTVAAGSSQWKALEDFCRTYGGFTPSFDRFGRLWADKEKTGKTFEITDSLNVLSLVKREDHYGVLSEILVIDKTRNQTYSVRNEEWIARGGQCRRVLYTPGQSTWAKMRYTGEYQIARSKEDEISVEVTLAGGFLAFPGDVAVLKLARMGLTGTYRVAEARTRADGGGESVTLTLREK</sequence>
<dbReference type="Gene3D" id="3.55.50.10">
    <property type="entry name" value="Baseplate protein-like domains"/>
    <property type="match status" value="1"/>
</dbReference>
<name>A0A645BEM3_9ZZZZ</name>
<dbReference type="SUPFAM" id="SSF69279">
    <property type="entry name" value="Phage tail proteins"/>
    <property type="match status" value="1"/>
</dbReference>
<comment type="caution">
    <text evidence="1">The sequence shown here is derived from an EMBL/GenBank/DDBJ whole genome shotgun (WGS) entry which is preliminary data.</text>
</comment>
<evidence type="ECO:0000313" key="1">
    <source>
        <dbReference type="EMBL" id="MPM63787.1"/>
    </source>
</evidence>
<gene>
    <name evidence="1" type="ORF">SDC9_110671</name>
</gene>